<name>G9EPQ0_9GAMM</name>
<evidence type="ECO:0000313" key="1">
    <source>
        <dbReference type="EMBL" id="EHL30752.1"/>
    </source>
</evidence>
<dbReference type="EMBL" id="JH413825">
    <property type="protein sequence ID" value="EHL30752.1"/>
    <property type="molecule type" value="Genomic_DNA"/>
</dbReference>
<accession>G9EPQ0</accession>
<evidence type="ECO:0000313" key="2">
    <source>
        <dbReference type="Proteomes" id="UP000002770"/>
    </source>
</evidence>
<reference evidence="1 2" key="1">
    <citation type="journal article" date="2011" name="BMC Genomics">
        <title>Insight into cross-talk between intra-amoebal pathogens.</title>
        <authorList>
            <person name="Gimenez G."/>
            <person name="Bertelli C."/>
            <person name="Moliner C."/>
            <person name="Robert C."/>
            <person name="Raoult D."/>
            <person name="Fournier P.E."/>
            <person name="Greub G."/>
        </authorList>
    </citation>
    <scope>NUCLEOTIDE SEQUENCE [LARGE SCALE GENOMIC DNA]</scope>
    <source>
        <strain evidence="1 2">LLAP12</strain>
    </source>
</reference>
<dbReference type="InParanoid" id="G9EPQ0"/>
<dbReference type="STRING" id="658187.LDG_7238"/>
<proteinExistence type="predicted"/>
<dbReference type="AlphaFoldDB" id="G9EPQ0"/>
<sequence>MLEYKLVFILTSLPLPAVTHEHSPSLALPYQASKSHLT</sequence>
<keyword evidence="2" id="KW-1185">Reference proteome</keyword>
<dbReference type="HOGENOM" id="CLU_3329477_0_0_6"/>
<gene>
    <name evidence="1" type="ORF">LDG_7238</name>
</gene>
<protein>
    <submittedName>
        <fullName evidence="1">Uncharacterized protein</fullName>
    </submittedName>
</protein>
<organism evidence="1 2">
    <name type="scientific">Legionella drancourtii LLAP12</name>
    <dbReference type="NCBI Taxonomy" id="658187"/>
    <lineage>
        <taxon>Bacteria</taxon>
        <taxon>Pseudomonadati</taxon>
        <taxon>Pseudomonadota</taxon>
        <taxon>Gammaproteobacteria</taxon>
        <taxon>Legionellales</taxon>
        <taxon>Legionellaceae</taxon>
        <taxon>Legionella</taxon>
    </lineage>
</organism>
<dbReference type="Proteomes" id="UP000002770">
    <property type="component" value="Unassembled WGS sequence"/>
</dbReference>